<evidence type="ECO:0000256" key="1">
    <source>
        <dbReference type="ARBA" id="ARBA00007896"/>
    </source>
</evidence>
<evidence type="ECO:0000256" key="2">
    <source>
        <dbReference type="ARBA" id="ARBA00023239"/>
    </source>
</evidence>
<dbReference type="VEuPathDB" id="FungiDB:BO80DRAFT_506270"/>
<keyword evidence="4" id="KW-1185">Reference proteome</keyword>
<dbReference type="GeneID" id="37229403"/>
<dbReference type="FunFam" id="3.30.2040.10:FF:000001">
    <property type="entry name" value="D-glutamate cyclase, mitochondrial"/>
    <property type="match status" value="1"/>
</dbReference>
<dbReference type="PANTHER" id="PTHR32022:SF10">
    <property type="entry name" value="D-GLUTAMATE CYCLASE, MITOCHONDRIAL"/>
    <property type="match status" value="1"/>
</dbReference>
<dbReference type="Gene3D" id="3.30.2040.10">
    <property type="entry name" value="PSTPO5379-like domain"/>
    <property type="match status" value="1"/>
</dbReference>
<dbReference type="Proteomes" id="UP000249402">
    <property type="component" value="Unassembled WGS sequence"/>
</dbReference>
<sequence>MTIPSTLTSQQTRLLARQNTITNTAGYSPGTLQANLLILPHKYSEDFHNLCLRNPVACPLLGISSAPGNPHQITPSRCIQSPDFDLRTDCPRYRVYKHGKCVEANKRDLLDVWPYPFTPQKQLQQQQEEEAGNKDGEQYTAFLIGCSFSFESALHDANLTPRHHLTSTIVAMYRTTIPLLPAGIFTNGTCIVSMRPYREEDIERVREITRPYLATHGEPVDWGWDAVKRLGIRDIEDPDFGERQDFEPGEVPVFWACGVTPQMAIEAAGEKIEGLVFAHEPGHMLVTDWRVEDLERLKGGVGCF</sequence>
<evidence type="ECO:0000313" key="4">
    <source>
        <dbReference type="Proteomes" id="UP000249402"/>
    </source>
</evidence>
<dbReference type="GO" id="GO:0047820">
    <property type="term" value="F:D-glutamate cyclase activity"/>
    <property type="evidence" value="ECO:0007669"/>
    <property type="project" value="TreeGrafter"/>
</dbReference>
<proteinExistence type="inferred from homology"/>
<dbReference type="GO" id="GO:0006536">
    <property type="term" value="P:glutamate metabolic process"/>
    <property type="evidence" value="ECO:0007669"/>
    <property type="project" value="TreeGrafter"/>
</dbReference>
<dbReference type="InterPro" id="IPR009906">
    <property type="entry name" value="D-Glu_cyclase"/>
</dbReference>
<dbReference type="InterPro" id="IPR038021">
    <property type="entry name" value="Putative_hydro-lyase"/>
</dbReference>
<dbReference type="EMBL" id="KZ824497">
    <property type="protein sequence ID" value="RAK95293.1"/>
    <property type="molecule type" value="Genomic_DNA"/>
</dbReference>
<protein>
    <submittedName>
        <fullName evidence="3">DUF1445-domain-containing protein</fullName>
    </submittedName>
</protein>
<dbReference type="Pfam" id="PF07286">
    <property type="entry name" value="D-Glu_cyclase"/>
    <property type="match status" value="1"/>
</dbReference>
<dbReference type="PANTHER" id="PTHR32022">
    <property type="entry name" value="D-GLUTAMATE CYCLASE, MITOCHONDRIAL"/>
    <property type="match status" value="1"/>
</dbReference>
<accession>A0A395GMQ3</accession>
<organism evidence="3 4">
    <name type="scientific">Aspergillus ibericus CBS 121593</name>
    <dbReference type="NCBI Taxonomy" id="1448316"/>
    <lineage>
        <taxon>Eukaryota</taxon>
        <taxon>Fungi</taxon>
        <taxon>Dikarya</taxon>
        <taxon>Ascomycota</taxon>
        <taxon>Pezizomycotina</taxon>
        <taxon>Eurotiomycetes</taxon>
        <taxon>Eurotiomycetidae</taxon>
        <taxon>Eurotiales</taxon>
        <taxon>Aspergillaceae</taxon>
        <taxon>Aspergillus</taxon>
        <taxon>Aspergillus subgen. Circumdati</taxon>
    </lineage>
</organism>
<keyword evidence="2" id="KW-0456">Lyase</keyword>
<dbReference type="RefSeq" id="XP_025569621.1">
    <property type="nucleotide sequence ID" value="XM_025724538.1"/>
</dbReference>
<reference evidence="3 4" key="1">
    <citation type="submission" date="2018-02" db="EMBL/GenBank/DDBJ databases">
        <title>The genomes of Aspergillus section Nigri reveals drivers in fungal speciation.</title>
        <authorList>
            <consortium name="DOE Joint Genome Institute"/>
            <person name="Vesth T.C."/>
            <person name="Nybo J."/>
            <person name="Theobald S."/>
            <person name="Brandl J."/>
            <person name="Frisvad J.C."/>
            <person name="Nielsen K.F."/>
            <person name="Lyhne E.K."/>
            <person name="Kogle M.E."/>
            <person name="Kuo A."/>
            <person name="Riley R."/>
            <person name="Clum A."/>
            <person name="Nolan M."/>
            <person name="Lipzen A."/>
            <person name="Salamov A."/>
            <person name="Henrissat B."/>
            <person name="Wiebenga A."/>
            <person name="De vries R.P."/>
            <person name="Grigoriev I.V."/>
            <person name="Mortensen U.H."/>
            <person name="Andersen M.R."/>
            <person name="Baker S.E."/>
        </authorList>
    </citation>
    <scope>NUCLEOTIDE SEQUENCE [LARGE SCALE GENOMIC DNA]</scope>
    <source>
        <strain evidence="3 4">CBS 121593</strain>
    </source>
</reference>
<name>A0A395GMQ3_9EURO</name>
<dbReference type="STRING" id="1448316.A0A395GMQ3"/>
<dbReference type="AlphaFoldDB" id="A0A395GMQ3"/>
<gene>
    <name evidence="3" type="ORF">BO80DRAFT_506270</name>
</gene>
<dbReference type="OrthoDB" id="10262538at2759"/>
<evidence type="ECO:0000313" key="3">
    <source>
        <dbReference type="EMBL" id="RAK95293.1"/>
    </source>
</evidence>
<dbReference type="Gene3D" id="3.40.1640.10">
    <property type="entry name" value="PSTPO5379-like"/>
    <property type="match status" value="1"/>
</dbReference>
<dbReference type="SUPFAM" id="SSF160920">
    <property type="entry name" value="PSTPO5379-like"/>
    <property type="match status" value="1"/>
</dbReference>
<comment type="similarity">
    <text evidence="1">Belongs to the D-glutamate cyclase family.</text>
</comment>